<dbReference type="Gene3D" id="1.10.1740.10">
    <property type="match status" value="1"/>
</dbReference>
<dbReference type="InterPro" id="IPR013324">
    <property type="entry name" value="RNA_pol_sigma_r3/r4-like"/>
</dbReference>
<dbReference type="SUPFAM" id="SSF88659">
    <property type="entry name" value="Sigma3 and sigma4 domains of RNA polymerase sigma factors"/>
    <property type="match status" value="1"/>
</dbReference>
<dbReference type="GO" id="GO:0016987">
    <property type="term" value="F:sigma factor activity"/>
    <property type="evidence" value="ECO:0007669"/>
    <property type="project" value="UniProtKB-KW"/>
</dbReference>
<accession>A0A1X1TJH7</accession>
<dbReference type="STRING" id="126673.AWC01_02770"/>
<reference evidence="8 9" key="1">
    <citation type="submission" date="2016-01" db="EMBL/GenBank/DDBJ databases">
        <title>The new phylogeny of the genus Mycobacterium.</title>
        <authorList>
            <person name="Tarcisio F."/>
            <person name="Conor M."/>
            <person name="Antonella G."/>
            <person name="Elisabetta G."/>
            <person name="Giulia F.S."/>
            <person name="Sara T."/>
            <person name="Anna F."/>
            <person name="Clotilde B."/>
            <person name="Roberto B."/>
            <person name="Veronica D.S."/>
            <person name="Fabio R."/>
            <person name="Monica P."/>
            <person name="Olivier J."/>
            <person name="Enrico T."/>
            <person name="Nicola S."/>
        </authorList>
    </citation>
    <scope>NUCLEOTIDE SEQUENCE [LARGE SCALE GENOMIC DNA]</scope>
    <source>
        <strain evidence="8 9">DSM 44339</strain>
    </source>
</reference>
<dbReference type="PANTHER" id="PTHR43133:SF66">
    <property type="entry name" value="ECF RNA POLYMERASE SIGMA FACTOR SIGK"/>
    <property type="match status" value="1"/>
</dbReference>
<evidence type="ECO:0000313" key="9">
    <source>
        <dbReference type="Proteomes" id="UP000193564"/>
    </source>
</evidence>
<dbReference type="InterPro" id="IPR039425">
    <property type="entry name" value="RNA_pol_sigma-70-like"/>
</dbReference>
<dbReference type="InterPro" id="IPR014284">
    <property type="entry name" value="RNA_pol_sigma-70_dom"/>
</dbReference>
<protein>
    <submittedName>
        <fullName evidence="8">RNA polymerase subunit sigma</fullName>
    </submittedName>
</protein>
<evidence type="ECO:0000256" key="4">
    <source>
        <dbReference type="ARBA" id="ARBA00023125"/>
    </source>
</evidence>
<evidence type="ECO:0000256" key="2">
    <source>
        <dbReference type="ARBA" id="ARBA00023015"/>
    </source>
</evidence>
<dbReference type="InterPro" id="IPR013325">
    <property type="entry name" value="RNA_pol_sigma_r2"/>
</dbReference>
<sequence length="193" mass="21604">MTALTGPVRLPLVTTDLDVLLRQVAQRDVDAFAALYDRTRARVYGMVTRVLRDPGYSEETTQDIYLQVWRSAGSYDPKAGSPMAWLLTLAHRRAVDRVRSEEAATQRESRYGAASVDPPVDHVADSVILLDERRRVVDCMASLSDLQREAIQLAYYEGLTYVQVSERLSANLATIKSRMRDGIRGLKNCLGIS</sequence>
<proteinExistence type="inferred from homology"/>
<comment type="caution">
    <text evidence="8">The sequence shown here is derived from an EMBL/GenBank/DDBJ whole genome shotgun (WGS) entry which is preliminary data.</text>
</comment>
<dbReference type="GO" id="GO:0006352">
    <property type="term" value="P:DNA-templated transcription initiation"/>
    <property type="evidence" value="ECO:0007669"/>
    <property type="project" value="InterPro"/>
</dbReference>
<dbReference type="InterPro" id="IPR036388">
    <property type="entry name" value="WH-like_DNA-bd_sf"/>
</dbReference>
<dbReference type="GO" id="GO:0003677">
    <property type="term" value="F:DNA binding"/>
    <property type="evidence" value="ECO:0007669"/>
    <property type="project" value="UniProtKB-KW"/>
</dbReference>
<keyword evidence="3" id="KW-0731">Sigma factor</keyword>
<evidence type="ECO:0000313" key="8">
    <source>
        <dbReference type="EMBL" id="ORV44656.1"/>
    </source>
</evidence>
<dbReference type="CDD" id="cd06171">
    <property type="entry name" value="Sigma70_r4"/>
    <property type="match status" value="1"/>
</dbReference>
<dbReference type="EMBL" id="LQOS01000011">
    <property type="protein sequence ID" value="ORV44656.1"/>
    <property type="molecule type" value="Genomic_DNA"/>
</dbReference>
<dbReference type="Pfam" id="PF04545">
    <property type="entry name" value="Sigma70_r4"/>
    <property type="match status" value="1"/>
</dbReference>
<keyword evidence="2" id="KW-0805">Transcription regulation</keyword>
<feature type="domain" description="RNA polymerase sigma-70 region 2" evidence="6">
    <location>
        <begin position="35"/>
        <end position="101"/>
    </location>
</feature>
<dbReference type="SUPFAM" id="SSF88946">
    <property type="entry name" value="Sigma2 domain of RNA polymerase sigma factors"/>
    <property type="match status" value="1"/>
</dbReference>
<organism evidence="8 9">
    <name type="scientific">Mycolicibacterium doricum</name>
    <dbReference type="NCBI Taxonomy" id="126673"/>
    <lineage>
        <taxon>Bacteria</taxon>
        <taxon>Bacillati</taxon>
        <taxon>Actinomycetota</taxon>
        <taxon>Actinomycetes</taxon>
        <taxon>Mycobacteriales</taxon>
        <taxon>Mycobacteriaceae</taxon>
        <taxon>Mycolicibacterium</taxon>
    </lineage>
</organism>
<feature type="domain" description="RNA polymerase sigma-70 region 4" evidence="7">
    <location>
        <begin position="139"/>
        <end position="187"/>
    </location>
</feature>
<keyword evidence="9" id="KW-1185">Reference proteome</keyword>
<dbReference type="InterPro" id="IPR007630">
    <property type="entry name" value="RNA_pol_sigma70_r4"/>
</dbReference>
<keyword evidence="5" id="KW-0804">Transcription</keyword>
<dbReference type="OrthoDB" id="9784272at2"/>
<dbReference type="RefSeq" id="WP_085187982.1">
    <property type="nucleotide sequence ID" value="NZ_AP022605.1"/>
</dbReference>
<dbReference type="NCBIfam" id="TIGR02937">
    <property type="entry name" value="sigma70-ECF"/>
    <property type="match status" value="1"/>
</dbReference>
<keyword evidence="4" id="KW-0238">DNA-binding</keyword>
<evidence type="ECO:0000256" key="5">
    <source>
        <dbReference type="ARBA" id="ARBA00023163"/>
    </source>
</evidence>
<gene>
    <name evidence="8" type="ORF">AWC01_02770</name>
</gene>
<evidence type="ECO:0000259" key="7">
    <source>
        <dbReference type="Pfam" id="PF04545"/>
    </source>
</evidence>
<evidence type="ECO:0000256" key="1">
    <source>
        <dbReference type="ARBA" id="ARBA00010641"/>
    </source>
</evidence>
<dbReference type="InterPro" id="IPR007627">
    <property type="entry name" value="RNA_pol_sigma70_r2"/>
</dbReference>
<dbReference type="Gene3D" id="1.10.10.10">
    <property type="entry name" value="Winged helix-like DNA-binding domain superfamily/Winged helix DNA-binding domain"/>
    <property type="match status" value="1"/>
</dbReference>
<name>A0A1X1TJH7_9MYCO</name>
<dbReference type="NCBIfam" id="NF007228">
    <property type="entry name" value="PRK09646.1"/>
    <property type="match status" value="1"/>
</dbReference>
<dbReference type="PANTHER" id="PTHR43133">
    <property type="entry name" value="RNA POLYMERASE ECF-TYPE SIGMA FACTO"/>
    <property type="match status" value="1"/>
</dbReference>
<evidence type="ECO:0000259" key="6">
    <source>
        <dbReference type="Pfam" id="PF04542"/>
    </source>
</evidence>
<dbReference type="Pfam" id="PF04542">
    <property type="entry name" value="Sigma70_r2"/>
    <property type="match status" value="1"/>
</dbReference>
<dbReference type="Proteomes" id="UP000193564">
    <property type="component" value="Unassembled WGS sequence"/>
</dbReference>
<evidence type="ECO:0000256" key="3">
    <source>
        <dbReference type="ARBA" id="ARBA00023082"/>
    </source>
</evidence>
<dbReference type="AlphaFoldDB" id="A0A1X1TJH7"/>
<comment type="similarity">
    <text evidence="1">Belongs to the sigma-70 factor family. ECF subfamily.</text>
</comment>